<dbReference type="Gene3D" id="3.30.1330.40">
    <property type="entry name" value="RutC-like"/>
    <property type="match status" value="1"/>
</dbReference>
<evidence type="ECO:0000313" key="1">
    <source>
        <dbReference type="EMBL" id="QZO02101.1"/>
    </source>
</evidence>
<dbReference type="InterPro" id="IPR035959">
    <property type="entry name" value="RutC-like_sf"/>
</dbReference>
<keyword evidence="2" id="KW-1185">Reference proteome</keyword>
<accession>A0A9E6UPA3</accession>
<sequence length="130" mass="14036">MTTSNPNLRVNISSGGPYESVFGYSRAVAFGNQIHVSGTCAPISHEKLGAFEQTEAALLTIENALRKAGAELSDVVRTVVYVRDISDADGVAKAHLEAFDKVRPASTLVQVTSMLRPWQLVEIEAYALKT</sequence>
<evidence type="ECO:0000313" key="2">
    <source>
        <dbReference type="Proteomes" id="UP000825701"/>
    </source>
</evidence>
<reference evidence="1" key="1">
    <citation type="submission" date="2021-08" db="EMBL/GenBank/DDBJ databases">
        <authorList>
            <person name="Zhang H."/>
            <person name="Xu M."/>
            <person name="Yu Z."/>
            <person name="Yang L."/>
            <person name="Cai Y."/>
        </authorList>
    </citation>
    <scope>NUCLEOTIDE SEQUENCE</scope>
    <source>
        <strain evidence="1">CHL1</strain>
    </source>
</reference>
<organism evidence="1 2">
    <name type="scientific">Chenggangzhangella methanolivorans</name>
    <dbReference type="NCBI Taxonomy" id="1437009"/>
    <lineage>
        <taxon>Bacteria</taxon>
        <taxon>Pseudomonadati</taxon>
        <taxon>Pseudomonadota</taxon>
        <taxon>Alphaproteobacteria</taxon>
        <taxon>Hyphomicrobiales</taxon>
        <taxon>Methylopilaceae</taxon>
        <taxon>Chenggangzhangella</taxon>
    </lineage>
</organism>
<protein>
    <submittedName>
        <fullName evidence="1">RidA family protein</fullName>
    </submittedName>
</protein>
<dbReference type="AlphaFoldDB" id="A0A9E6UPA3"/>
<dbReference type="RefSeq" id="WP_261405487.1">
    <property type="nucleotide sequence ID" value="NZ_CP081869.1"/>
</dbReference>
<dbReference type="SUPFAM" id="SSF55298">
    <property type="entry name" value="YjgF-like"/>
    <property type="match status" value="1"/>
</dbReference>
<name>A0A9E6UPA3_9HYPH</name>
<dbReference type="Proteomes" id="UP000825701">
    <property type="component" value="Chromosome"/>
</dbReference>
<dbReference type="PANTHER" id="PTHR43857:SF1">
    <property type="entry name" value="YJGH FAMILY PROTEIN"/>
    <property type="match status" value="1"/>
</dbReference>
<gene>
    <name evidence="1" type="ORF">K6K41_13000</name>
</gene>
<dbReference type="PANTHER" id="PTHR43857">
    <property type="entry name" value="BLR7761 PROTEIN"/>
    <property type="match status" value="1"/>
</dbReference>
<dbReference type="InterPro" id="IPR006175">
    <property type="entry name" value="YjgF/YER057c/UK114"/>
</dbReference>
<dbReference type="Pfam" id="PF01042">
    <property type="entry name" value="Ribonuc_L-PSP"/>
    <property type="match status" value="1"/>
</dbReference>
<dbReference type="EMBL" id="CP081869">
    <property type="protein sequence ID" value="QZO02101.1"/>
    <property type="molecule type" value="Genomic_DNA"/>
</dbReference>
<proteinExistence type="predicted"/>
<dbReference type="KEGG" id="cmet:K6K41_13000"/>